<feature type="domain" description="Response regulatory" evidence="5">
    <location>
        <begin position="2"/>
        <end position="119"/>
    </location>
</feature>
<dbReference type="PROSITE" id="PS50110">
    <property type="entry name" value="RESPONSE_REGULATORY"/>
    <property type="match status" value="1"/>
</dbReference>
<dbReference type="InterPro" id="IPR000792">
    <property type="entry name" value="Tscrpt_reg_LuxR_C"/>
</dbReference>
<feature type="modified residue" description="4-aspartylphosphate" evidence="3">
    <location>
        <position position="54"/>
    </location>
</feature>
<dbReference type="GO" id="GO:0006355">
    <property type="term" value="P:regulation of DNA-templated transcription"/>
    <property type="evidence" value="ECO:0007669"/>
    <property type="project" value="InterPro"/>
</dbReference>
<name>A0A2Z6G825_9PROT</name>
<proteinExistence type="predicted"/>
<evidence type="ECO:0000256" key="1">
    <source>
        <dbReference type="ARBA" id="ARBA00022553"/>
    </source>
</evidence>
<evidence type="ECO:0000313" key="7">
    <source>
        <dbReference type="Proteomes" id="UP000033070"/>
    </source>
</evidence>
<dbReference type="SMART" id="SM00448">
    <property type="entry name" value="REC"/>
    <property type="match status" value="1"/>
</dbReference>
<dbReference type="CDD" id="cd17535">
    <property type="entry name" value="REC_NarL-like"/>
    <property type="match status" value="1"/>
</dbReference>
<dbReference type="GO" id="GO:0003677">
    <property type="term" value="F:DNA binding"/>
    <property type="evidence" value="ECO:0007669"/>
    <property type="project" value="UniProtKB-KW"/>
</dbReference>
<dbReference type="KEGG" id="fam:OYT1_ch0035"/>
<dbReference type="OrthoDB" id="3623000at2"/>
<protein>
    <submittedName>
        <fullName evidence="6">Oxygen regulatory protein NreC</fullName>
    </submittedName>
</protein>
<dbReference type="Proteomes" id="UP000033070">
    <property type="component" value="Chromosome"/>
</dbReference>
<dbReference type="PANTHER" id="PTHR45566:SF1">
    <property type="entry name" value="HTH-TYPE TRANSCRIPTIONAL REGULATOR YHJB-RELATED"/>
    <property type="match status" value="1"/>
</dbReference>
<gene>
    <name evidence="6" type="ORF">OYT1_ch0035</name>
</gene>
<evidence type="ECO:0000259" key="5">
    <source>
        <dbReference type="PROSITE" id="PS50110"/>
    </source>
</evidence>
<dbReference type="PROSITE" id="PS50043">
    <property type="entry name" value="HTH_LUXR_2"/>
    <property type="match status" value="1"/>
</dbReference>
<dbReference type="PRINTS" id="PR00038">
    <property type="entry name" value="HTHLUXR"/>
</dbReference>
<keyword evidence="7" id="KW-1185">Reference proteome</keyword>
<keyword evidence="2" id="KW-0238">DNA-binding</keyword>
<dbReference type="SUPFAM" id="SSF46894">
    <property type="entry name" value="C-terminal effector domain of the bipartite response regulators"/>
    <property type="match status" value="1"/>
</dbReference>
<dbReference type="InterPro" id="IPR051015">
    <property type="entry name" value="EvgA-like"/>
</dbReference>
<reference evidence="6 7" key="1">
    <citation type="submission" date="2018-06" db="EMBL/GenBank/DDBJ databases">
        <title>OYT1 Genome Sequencing.</title>
        <authorList>
            <person name="Kato S."/>
            <person name="Itoh T."/>
            <person name="Ohkuma M."/>
        </authorList>
    </citation>
    <scope>NUCLEOTIDE SEQUENCE [LARGE SCALE GENOMIC DNA]</scope>
    <source>
        <strain evidence="6 7">OYT1</strain>
    </source>
</reference>
<evidence type="ECO:0000259" key="4">
    <source>
        <dbReference type="PROSITE" id="PS50043"/>
    </source>
</evidence>
<dbReference type="InterPro" id="IPR011006">
    <property type="entry name" value="CheY-like_superfamily"/>
</dbReference>
<dbReference type="Pfam" id="PF00072">
    <property type="entry name" value="Response_reg"/>
    <property type="match status" value="1"/>
</dbReference>
<dbReference type="SUPFAM" id="SSF52172">
    <property type="entry name" value="CheY-like"/>
    <property type="match status" value="1"/>
</dbReference>
<dbReference type="RefSeq" id="WP_062627244.1">
    <property type="nucleotide sequence ID" value="NZ_AP018738.1"/>
</dbReference>
<evidence type="ECO:0000256" key="3">
    <source>
        <dbReference type="PROSITE-ProRule" id="PRU00169"/>
    </source>
</evidence>
<evidence type="ECO:0000256" key="2">
    <source>
        <dbReference type="ARBA" id="ARBA00023125"/>
    </source>
</evidence>
<keyword evidence="1 3" id="KW-0597">Phosphoprotein</keyword>
<dbReference type="CDD" id="cd06170">
    <property type="entry name" value="LuxR_C_like"/>
    <property type="match status" value="1"/>
</dbReference>
<feature type="domain" description="HTH luxR-type" evidence="4">
    <location>
        <begin position="148"/>
        <end position="213"/>
    </location>
</feature>
<accession>A0A2Z6G825</accession>
<dbReference type="SMART" id="SM00421">
    <property type="entry name" value="HTH_LUXR"/>
    <property type="match status" value="1"/>
</dbReference>
<evidence type="ECO:0000313" key="6">
    <source>
        <dbReference type="EMBL" id="BBE49611.1"/>
    </source>
</evidence>
<sequence length="220" mass="24322">MKILIADDHALFRDGMRYVLQQLGDEVEIIEAANFPEALRRMEVSPKFDLVLMDLSMPGSEGAASVRQFHHRYPDAVIVVISGLDHREEIERVMESGAVGFISKSTPSKVMLNALRLVLEGGIYLPPQLLQVALPHDQPLSTPVGSRRQTNAHGLSTRQNEALTLLGRGLSNKEIAEIMGLAEGTVKIHIAAVYQVLHISSRFEAMRVAERMGLVPPKEQ</sequence>
<dbReference type="Gene3D" id="3.40.50.2300">
    <property type="match status" value="1"/>
</dbReference>
<dbReference type="STRING" id="1188319.OYT1_02134"/>
<dbReference type="PANTHER" id="PTHR45566">
    <property type="entry name" value="HTH-TYPE TRANSCRIPTIONAL REGULATOR YHJB-RELATED"/>
    <property type="match status" value="1"/>
</dbReference>
<dbReference type="EMBL" id="AP018738">
    <property type="protein sequence ID" value="BBE49611.1"/>
    <property type="molecule type" value="Genomic_DNA"/>
</dbReference>
<dbReference type="InterPro" id="IPR016032">
    <property type="entry name" value="Sig_transdc_resp-reg_C-effctor"/>
</dbReference>
<dbReference type="AlphaFoldDB" id="A0A2Z6G825"/>
<dbReference type="InterPro" id="IPR058245">
    <property type="entry name" value="NreC/VraR/RcsB-like_REC"/>
</dbReference>
<dbReference type="Pfam" id="PF00196">
    <property type="entry name" value="GerE"/>
    <property type="match status" value="1"/>
</dbReference>
<dbReference type="GO" id="GO:0000160">
    <property type="term" value="P:phosphorelay signal transduction system"/>
    <property type="evidence" value="ECO:0007669"/>
    <property type="project" value="InterPro"/>
</dbReference>
<organism evidence="6 7">
    <name type="scientific">Ferriphaselus amnicola</name>
    <dbReference type="NCBI Taxonomy" id="1188319"/>
    <lineage>
        <taxon>Bacteria</taxon>
        <taxon>Pseudomonadati</taxon>
        <taxon>Pseudomonadota</taxon>
        <taxon>Betaproteobacteria</taxon>
        <taxon>Nitrosomonadales</taxon>
        <taxon>Gallionellaceae</taxon>
        <taxon>Ferriphaselus</taxon>
    </lineage>
</organism>
<dbReference type="InterPro" id="IPR001789">
    <property type="entry name" value="Sig_transdc_resp-reg_receiver"/>
</dbReference>